<feature type="region of interest" description="Disordered" evidence="1">
    <location>
        <begin position="1"/>
        <end position="26"/>
    </location>
</feature>
<evidence type="ECO:0000313" key="2">
    <source>
        <dbReference type="EMBL" id="RSL76673.1"/>
    </source>
</evidence>
<organism evidence="2 3">
    <name type="scientific">Fusarium oligoseptatum</name>
    <dbReference type="NCBI Taxonomy" id="2604345"/>
    <lineage>
        <taxon>Eukaryota</taxon>
        <taxon>Fungi</taxon>
        <taxon>Dikarya</taxon>
        <taxon>Ascomycota</taxon>
        <taxon>Pezizomycotina</taxon>
        <taxon>Sordariomycetes</taxon>
        <taxon>Hypocreomycetidae</taxon>
        <taxon>Hypocreales</taxon>
        <taxon>Nectriaceae</taxon>
        <taxon>Fusarium</taxon>
        <taxon>Fusarium solani species complex</taxon>
    </lineage>
</organism>
<feature type="non-terminal residue" evidence="2">
    <location>
        <position position="71"/>
    </location>
</feature>
<feature type="compositionally biased region" description="Polar residues" evidence="1">
    <location>
        <begin position="7"/>
        <end position="26"/>
    </location>
</feature>
<keyword evidence="3" id="KW-1185">Reference proteome</keyword>
<evidence type="ECO:0000313" key="3">
    <source>
        <dbReference type="Proteomes" id="UP000287144"/>
    </source>
</evidence>
<name>A0A428RGM1_9HYPO</name>
<proteinExistence type="predicted"/>
<dbReference type="AlphaFoldDB" id="A0A428RGM1"/>
<protein>
    <submittedName>
        <fullName evidence="2">Uncharacterized protein</fullName>
    </submittedName>
</protein>
<evidence type="ECO:0000256" key="1">
    <source>
        <dbReference type="SAM" id="MobiDB-lite"/>
    </source>
</evidence>
<comment type="caution">
    <text evidence="2">The sequence shown here is derived from an EMBL/GenBank/DDBJ whole genome shotgun (WGS) entry which is preliminary data.</text>
</comment>
<sequence length="71" mass="7979">MRLDLYSGTTIAQQTSTHISPRSDTNISRATRRIPRAENGIPEDAGVELPFDAAYVLDHHEGFWSHTKEGR</sequence>
<gene>
    <name evidence="2" type="ORF">CEP52_017772</name>
</gene>
<dbReference type="Proteomes" id="UP000287144">
    <property type="component" value="Unassembled WGS sequence"/>
</dbReference>
<dbReference type="EMBL" id="NKCK01000893">
    <property type="protein sequence ID" value="RSL76673.1"/>
    <property type="molecule type" value="Genomic_DNA"/>
</dbReference>
<reference evidence="2 3" key="1">
    <citation type="submission" date="2017-06" db="EMBL/GenBank/DDBJ databases">
        <title>Comparative genomic analysis of Ambrosia Fusariam Clade fungi.</title>
        <authorList>
            <person name="Stajich J.E."/>
            <person name="Carrillo J."/>
            <person name="Kijimoto T."/>
            <person name="Eskalen A."/>
            <person name="O'Donnell K."/>
            <person name="Kasson M."/>
        </authorList>
    </citation>
    <scope>NUCLEOTIDE SEQUENCE [LARGE SCALE GENOMIC DNA]</scope>
    <source>
        <strain evidence="2 3">NRRL62579</strain>
    </source>
</reference>
<accession>A0A428RGM1</accession>